<sequence>LHTSELNDGYDWGRLNLQSVTEQSSMDDFLATAELAGTEFVAEKLNIRFVPAEARAGLLTAEEKIRLAKLHDDNKHFLRIPRRPHWDESTSPDELQQAEKDSFLQWRRELAELEEEQKLILTPFERNLEFWRQLWRVIERSDVVVQIVDARNPLLFRCPDLESYVKEVSEHKVNMLLVNKADLLTREQRRAWARHFQNEGLRAVFWSALAESNRLDAEDKGMEVEDPEREESEPEEEGQPDSENLTLKGADGDEEEEVDEEGEESGTEEEQQQKITVEEEDWHTCSEGEGEGEEGAAGSSIEASFHNSSRLLHKDELLDMFKSVHSGPRCKEGQLTVGLVGYPNVGKSSTINTILRNKKVSVSATPGHTKHFQTLYVEPGLCLCDCPGLVMPSFVSTKAEMICCGILPIDQMRDHVPAIRHICQTIPRHVLEGTYGINIIRPREDEDPDRHPTSEELLMAYGYMRGFMTSHGQPDQSRSARYILKDYVSGKLLYCHPPPHINAEDFQPQHNKFLNRDLDSCDLSTTNKKQKIKRIENVVDKNFFHQENVRALSKGVQTVMGYKPGSGPVGPGKAGSEAVVGKPWKKHGNKNKKEKAGVSEVQASGFLWVSLLPLWMLSMLFPAASLCSCVGTQRQKGGGRMLRGRRRQQLLAVCVLMVIAGGFLESRVTHRPAERPLSKRRLLHVTLQDNTEILGYTLGLLSLVIASTFRFPLLCRVYRGQMLTWAYVFSGLLCSLAGALYAAAILLYNTRSGFLFRVMPWLLSAICCVTLDILILVVHWCKRRTGWQLIHFSPDTESLLGGSCTPTEDNTGMKRQRKQHVNSGQTKICLKEVTLSKEEVEDGSPNRTVRVIRVDSFCSSDTSCDSSLVSSDLEWDFEEANAQWSKPTAKQQEGKAAPLQPFNICLCAMSGLPQKTLSGFQVGVVREQANCREEDRLGHRVPGSQDNNLQPHHPPKAFLKQPDNHMEGLGILFCSMEKEDLKILNKGEEEEMVYLFYRFTELQGYRLCRWRLALVGLGVLCTGGFLLLLLYWMPEWCVKSTCTRTTARDAEVVLLRSTDEFRRWFLARVRVMLAPGSSPFHSLETQTTSPSSPSSPSCPFSSPAPPPLANGHTPHPSDSSPPQELIRIFGEYQPTQIRYFTFHSTKYYWNGEEQNFEVLNGLEDLQVSCSTLHSEHSAGLTRDQQEYRRLFFGVNEIAVKVPSVFKLLIKEVLNPFYIFQLFSVILWSADEYYYYAVAIVFMSVISIATSLYTIKKQYVMLHDMVAAHSIVRVSVCRANNEIEEILSTDLVPGDVMVIPSNGTIMPCDAVLVSGTCIVNESMLTGQSRKSNKSSLTTRERREEAESAYNTEEHKRHTLFCGTNVIQTRFYTGELVKAVVVLLHSTAKGQLVRSILYPKPTDFKLYRDAYLFLLCLVAVAGIGFVYSIVLSIMNKVPAKTIIIESLDIITITVPPALPAAMTAGIVYAQRRLKQIGIFCISPQRINICGQINLVCFDKTGTLTEDGLDLWGVQRVENGSFHLSEENAYKENLVKSHFVACMATCHSLTKIEGQLSGDPLDLKMFEATGWILEEATEEETSLHNRIMPTVVRPPKQLLPPEPAASPEQDMELYEISSAYEIGIVRQFPFSSALQRMSVVARLLGEKRMDAYMKGAPEVVASLCKTDTVPESFAEVLESYTKQGFRVIALAHRRLESKLTWHKVQNISRDHIEANMEFLGLIIMQNKLKAETPAVLQDLHRAHIRTVMVTGDNMLTAISVARDCGMIPPQDKVIIADALPPHNGQAAKITWRYADKPSKTPRLEEVNISLEDACHIDEPKTQELYHFAMNGKSFAVIEEHFPDMLQKLVLHGTVFARMAPDQKTQLIEALQGVDYFVGMCGDGANDCGALKRAHGGISLSELEASVASPFTSRTPNISCVPSLIREGRAALITSFCVFKFMALYSIIQYISVTLLYSILSNLGDFQFLFIDIAIILLIVFTMSLNPAWKDLVSRRPPSGLISGPLLFSVLTQILICLGFQTITFLWVRQQPWYQIWTPLTDVCNRSSHINVSDHNDTEVDDHNIQNFENTSLFYVSCFQYLIVAIVFSKGKPFRQPSYKNWPFVLSALSLYFFLLFIMFHPVESIDEFLEIACVPFDWRIKLFLIILVNAATSVLVETFILDIVLWKLVFSRDKQGSFGVTPAAQTPQGVIDLQAYKCLSRLCCPRKMTPKARYMHLAQELSVDPDWPPKPTTTTEAKPRPENGSTYQIMMNS</sequence>
<proteinExistence type="predicted"/>
<accession>A0ACB8WKW0</accession>
<name>A0ACB8WKW0_9TELE</name>
<evidence type="ECO:0000313" key="1">
    <source>
        <dbReference type="EMBL" id="KAI3368705.1"/>
    </source>
</evidence>
<dbReference type="Proteomes" id="UP000831701">
    <property type="component" value="Chromosome 8"/>
</dbReference>
<dbReference type="EMBL" id="CM041538">
    <property type="protein sequence ID" value="KAI3368705.1"/>
    <property type="molecule type" value="Genomic_DNA"/>
</dbReference>
<comment type="caution">
    <text evidence="1">The sequence shown here is derived from an EMBL/GenBank/DDBJ whole genome shotgun (WGS) entry which is preliminary data.</text>
</comment>
<feature type="non-terminal residue" evidence="1">
    <location>
        <position position="1"/>
    </location>
</feature>
<evidence type="ECO:0000313" key="2">
    <source>
        <dbReference type="Proteomes" id="UP000831701"/>
    </source>
</evidence>
<keyword evidence="2" id="KW-1185">Reference proteome</keyword>
<gene>
    <name evidence="1" type="ORF">L3Q82_025696</name>
</gene>
<organism evidence="1 2">
    <name type="scientific">Scortum barcoo</name>
    <name type="common">barcoo grunter</name>
    <dbReference type="NCBI Taxonomy" id="214431"/>
    <lineage>
        <taxon>Eukaryota</taxon>
        <taxon>Metazoa</taxon>
        <taxon>Chordata</taxon>
        <taxon>Craniata</taxon>
        <taxon>Vertebrata</taxon>
        <taxon>Euteleostomi</taxon>
        <taxon>Actinopterygii</taxon>
        <taxon>Neopterygii</taxon>
        <taxon>Teleostei</taxon>
        <taxon>Neoteleostei</taxon>
        <taxon>Acanthomorphata</taxon>
        <taxon>Eupercaria</taxon>
        <taxon>Centrarchiformes</taxon>
        <taxon>Terapontoidei</taxon>
        <taxon>Terapontidae</taxon>
        <taxon>Scortum</taxon>
    </lineage>
</organism>
<reference evidence="1" key="1">
    <citation type="submission" date="2022-04" db="EMBL/GenBank/DDBJ databases">
        <title>Jade perch genome.</title>
        <authorList>
            <person name="Chao B."/>
        </authorList>
    </citation>
    <scope>NUCLEOTIDE SEQUENCE</scope>
    <source>
        <strain evidence="1">CB-2022</strain>
    </source>
</reference>
<protein>
    <submittedName>
        <fullName evidence="1">Uncharacterized protein</fullName>
    </submittedName>
</protein>